<keyword evidence="5" id="KW-0503">Monooxygenase</keyword>
<protein>
    <recommendedName>
        <fullName evidence="7">FAD-binding domain-containing protein</fullName>
    </recommendedName>
</protein>
<evidence type="ECO:0000256" key="1">
    <source>
        <dbReference type="ARBA" id="ARBA00001974"/>
    </source>
</evidence>
<dbReference type="Pfam" id="PF01494">
    <property type="entry name" value="FAD_binding_3"/>
    <property type="match status" value="2"/>
</dbReference>
<evidence type="ECO:0000313" key="8">
    <source>
        <dbReference type="EMBL" id="TKA80706.1"/>
    </source>
</evidence>
<proteinExistence type="predicted"/>
<organism evidence="8 9">
    <name type="scientific">Friedmanniomyces simplex</name>
    <dbReference type="NCBI Taxonomy" id="329884"/>
    <lineage>
        <taxon>Eukaryota</taxon>
        <taxon>Fungi</taxon>
        <taxon>Dikarya</taxon>
        <taxon>Ascomycota</taxon>
        <taxon>Pezizomycotina</taxon>
        <taxon>Dothideomycetes</taxon>
        <taxon>Dothideomycetidae</taxon>
        <taxon>Mycosphaerellales</taxon>
        <taxon>Teratosphaeriaceae</taxon>
        <taxon>Friedmanniomyces</taxon>
    </lineage>
</organism>
<dbReference type="PANTHER" id="PTHR47178">
    <property type="entry name" value="MONOOXYGENASE, FAD-BINDING"/>
    <property type="match status" value="1"/>
</dbReference>
<evidence type="ECO:0000256" key="5">
    <source>
        <dbReference type="ARBA" id="ARBA00023033"/>
    </source>
</evidence>
<dbReference type="Proteomes" id="UP000309340">
    <property type="component" value="Unassembled WGS sequence"/>
</dbReference>
<comment type="caution">
    <text evidence="8">The sequence shown here is derived from an EMBL/GenBank/DDBJ whole genome shotgun (WGS) entry which is preliminary data.</text>
</comment>
<gene>
    <name evidence="8" type="ORF">B0A55_03701</name>
</gene>
<accession>A0A4U0XW67</accession>
<dbReference type="EMBL" id="NAJQ01000065">
    <property type="protein sequence ID" value="TKA80706.1"/>
    <property type="molecule type" value="Genomic_DNA"/>
</dbReference>
<name>A0A4U0XW67_9PEZI</name>
<feature type="domain" description="FAD-binding" evidence="7">
    <location>
        <begin position="2"/>
        <end position="35"/>
    </location>
</feature>
<keyword evidence="9" id="KW-1185">Reference proteome</keyword>
<dbReference type="Gene3D" id="3.50.50.60">
    <property type="entry name" value="FAD/NAD(P)-binding domain"/>
    <property type="match status" value="1"/>
</dbReference>
<dbReference type="GO" id="GO:0004497">
    <property type="term" value="F:monooxygenase activity"/>
    <property type="evidence" value="ECO:0007669"/>
    <property type="project" value="UniProtKB-KW"/>
</dbReference>
<keyword evidence="4" id="KW-0560">Oxidoreductase</keyword>
<feature type="region of interest" description="Disordered" evidence="6">
    <location>
        <begin position="391"/>
        <end position="416"/>
    </location>
</feature>
<evidence type="ECO:0000256" key="2">
    <source>
        <dbReference type="ARBA" id="ARBA00022630"/>
    </source>
</evidence>
<dbReference type="OrthoDB" id="47494at2759"/>
<feature type="domain" description="FAD-binding" evidence="7">
    <location>
        <begin position="116"/>
        <end position="363"/>
    </location>
</feature>
<comment type="cofactor">
    <cofactor evidence="1">
        <name>FAD</name>
        <dbReference type="ChEBI" id="CHEBI:57692"/>
    </cofactor>
</comment>
<evidence type="ECO:0000256" key="4">
    <source>
        <dbReference type="ARBA" id="ARBA00023002"/>
    </source>
</evidence>
<reference evidence="8 9" key="1">
    <citation type="submission" date="2017-03" db="EMBL/GenBank/DDBJ databases">
        <title>Genomes of endolithic fungi from Antarctica.</title>
        <authorList>
            <person name="Coleine C."/>
            <person name="Masonjones S."/>
            <person name="Stajich J.E."/>
        </authorList>
    </citation>
    <scope>NUCLEOTIDE SEQUENCE [LARGE SCALE GENOMIC DNA]</scope>
    <source>
        <strain evidence="8 9">CCFEE 5184</strain>
    </source>
</reference>
<keyword evidence="3" id="KW-0274">FAD</keyword>
<keyword evidence="2" id="KW-0285">Flavoprotein</keyword>
<dbReference type="InterPro" id="IPR036188">
    <property type="entry name" value="FAD/NAD-bd_sf"/>
</dbReference>
<feature type="compositionally biased region" description="Basic and acidic residues" evidence="6">
    <location>
        <begin position="394"/>
        <end position="406"/>
    </location>
</feature>
<dbReference type="GO" id="GO:0071949">
    <property type="term" value="F:FAD binding"/>
    <property type="evidence" value="ECO:0007669"/>
    <property type="project" value="InterPro"/>
</dbReference>
<sequence>MEVLIIGAGTTGLLLAQGLKQAGINAIICERDLGERYKTRPREWGMTLHWASEAIARVLPPELRERIHEACCDPYYRPAEEDADLVHYAGHTGEPLFKTPAANAMSVSRSKMRRLFSEGLDIKYGRRLDRIEERGSRVTAYFEDGGSITADLVVGCDGAKSVVREMLVGKDAARVSYMDINMFNFPANFDAETARLIRSQHPIFFNCIHPKGWMYMMRVQNVKDPSDAASWLFQSLFTWQGPPGSEELDTQEKRTSWLKSKSAEYAEPWRTILSSIPADATFGIDRVTLWRPVDWSSSPLAGKVTCAGDAAHSMPPFRGQGLNNGLEDAAQLTERLVKAGASADGWREAILGYDEEMRPRGMRDVEIGRVSALTFHDYDKVLESPIAKMGIRKSRQEDVKREDGENAKSSILSASS</sequence>
<dbReference type="SUPFAM" id="SSF51905">
    <property type="entry name" value="FAD/NAD(P)-binding domain"/>
    <property type="match status" value="1"/>
</dbReference>
<dbReference type="AlphaFoldDB" id="A0A4U0XW67"/>
<dbReference type="PANTHER" id="PTHR47178:SF2">
    <property type="entry name" value="FAD-BINDING DOMAIN-CONTAINING PROTEIN"/>
    <property type="match status" value="1"/>
</dbReference>
<dbReference type="PRINTS" id="PR00420">
    <property type="entry name" value="RNGMNOXGNASE"/>
</dbReference>
<evidence type="ECO:0000256" key="6">
    <source>
        <dbReference type="SAM" id="MobiDB-lite"/>
    </source>
</evidence>
<evidence type="ECO:0000259" key="7">
    <source>
        <dbReference type="Pfam" id="PF01494"/>
    </source>
</evidence>
<dbReference type="STRING" id="329884.A0A4U0XW67"/>
<feature type="compositionally biased region" description="Polar residues" evidence="6">
    <location>
        <begin position="407"/>
        <end position="416"/>
    </location>
</feature>
<dbReference type="InterPro" id="IPR002938">
    <property type="entry name" value="FAD-bd"/>
</dbReference>
<evidence type="ECO:0000313" key="9">
    <source>
        <dbReference type="Proteomes" id="UP000309340"/>
    </source>
</evidence>
<evidence type="ECO:0000256" key="3">
    <source>
        <dbReference type="ARBA" id="ARBA00022827"/>
    </source>
</evidence>